<name>A0A2R4MG66_9HYPH</name>
<evidence type="ECO:0008006" key="9">
    <source>
        <dbReference type="Google" id="ProtNLM"/>
    </source>
</evidence>
<gene>
    <name evidence="7" type="ORF">MXMO3_02443</name>
</gene>
<evidence type="ECO:0000256" key="6">
    <source>
        <dbReference type="SAM" id="Phobius"/>
    </source>
</evidence>
<feature type="transmembrane region" description="Helical" evidence="6">
    <location>
        <begin position="62"/>
        <end position="85"/>
    </location>
</feature>
<keyword evidence="4 6" id="KW-1133">Transmembrane helix</keyword>
<protein>
    <recommendedName>
        <fullName evidence="9">Lipopolysaccharide export system permease protein LptF</fullName>
    </recommendedName>
</protein>
<feature type="transmembrane region" description="Helical" evidence="6">
    <location>
        <begin position="281"/>
        <end position="300"/>
    </location>
</feature>
<feature type="transmembrane region" description="Helical" evidence="6">
    <location>
        <begin position="21"/>
        <end position="42"/>
    </location>
</feature>
<feature type="transmembrane region" description="Helical" evidence="6">
    <location>
        <begin position="114"/>
        <end position="133"/>
    </location>
</feature>
<evidence type="ECO:0000313" key="7">
    <source>
        <dbReference type="EMBL" id="AVX04955.1"/>
    </source>
</evidence>
<comment type="subcellular location">
    <subcellularLocation>
        <location evidence="1">Cell membrane</location>
        <topology evidence="1">Multi-pass membrane protein</topology>
    </subcellularLocation>
</comment>
<sequence>MVAPPKLWQKLCMELLTRYILKKYLVAAAGIAFLLCFLGWLIQLLRAVDLVTNKGQGISAMIYQSFLSIPDILNIVLFLCVALGVSRTVRGLQLSKEIFPIYAGVGLRPLFRSWTIFICLSIFASLSLAHFIVPTAKYHIAVQSDQINADLVANSSRPGRFTQVAPGLTMMIRERAPDGTGLGFFIYDTRDPLRSQTIVAEESQLAQVDDVLTVRLKRGAIQYYTYANGKMSGLEFETYSLALADITDSNSASSVLSNSLQLLMRGSADGLSAREQYSLHLRNAGALYVFTMGLLAFFMVSRPNTMRGKSRVSVDFVVLSIAVVVKVVGTGVEQFVFSSPALAPLVYVPALLPLLVVLPLALRQGLLRRPPKLGGAT</sequence>
<dbReference type="AlphaFoldDB" id="A0A2R4MG66"/>
<evidence type="ECO:0000313" key="8">
    <source>
        <dbReference type="Proteomes" id="UP000258927"/>
    </source>
</evidence>
<keyword evidence="5 6" id="KW-0472">Membrane</keyword>
<evidence type="ECO:0000256" key="3">
    <source>
        <dbReference type="ARBA" id="ARBA00022692"/>
    </source>
</evidence>
<keyword evidence="8" id="KW-1185">Reference proteome</keyword>
<dbReference type="InterPro" id="IPR005495">
    <property type="entry name" value="LptG/LptF_permease"/>
</dbReference>
<evidence type="ECO:0000256" key="2">
    <source>
        <dbReference type="ARBA" id="ARBA00022475"/>
    </source>
</evidence>
<dbReference type="Pfam" id="PF03739">
    <property type="entry name" value="LptF_LptG"/>
    <property type="match status" value="1"/>
</dbReference>
<feature type="transmembrane region" description="Helical" evidence="6">
    <location>
        <begin position="341"/>
        <end position="362"/>
    </location>
</feature>
<dbReference type="STRING" id="1122213.GCA_000423365_00087"/>
<evidence type="ECO:0000256" key="1">
    <source>
        <dbReference type="ARBA" id="ARBA00004651"/>
    </source>
</evidence>
<dbReference type="KEGG" id="mmyr:MXMO3_02443"/>
<dbReference type="Proteomes" id="UP000258927">
    <property type="component" value="Chromosome"/>
</dbReference>
<proteinExistence type="predicted"/>
<dbReference type="GO" id="GO:0015920">
    <property type="term" value="P:lipopolysaccharide transport"/>
    <property type="evidence" value="ECO:0007669"/>
    <property type="project" value="TreeGrafter"/>
</dbReference>
<dbReference type="EMBL" id="CP021330">
    <property type="protein sequence ID" value="AVX04955.1"/>
    <property type="molecule type" value="Genomic_DNA"/>
</dbReference>
<reference evidence="7 8" key="1">
    <citation type="submission" date="2017-05" db="EMBL/GenBank/DDBJ databases">
        <title>Genome Analysis of Maritalea myrionectae HL2708#5.</title>
        <authorList>
            <consortium name="Cotde Inc.-PKNU"/>
            <person name="Jang D."/>
            <person name="Oh H.-M."/>
        </authorList>
    </citation>
    <scope>NUCLEOTIDE SEQUENCE [LARGE SCALE GENOMIC DNA]</scope>
    <source>
        <strain evidence="7 8">HL2708#5</strain>
    </source>
</reference>
<dbReference type="GO" id="GO:0043190">
    <property type="term" value="C:ATP-binding cassette (ABC) transporter complex"/>
    <property type="evidence" value="ECO:0007669"/>
    <property type="project" value="TreeGrafter"/>
</dbReference>
<feature type="transmembrane region" description="Helical" evidence="6">
    <location>
        <begin position="312"/>
        <end position="329"/>
    </location>
</feature>
<dbReference type="PANTHER" id="PTHR33529:SF6">
    <property type="entry name" value="YJGP_YJGQ FAMILY PERMEASE"/>
    <property type="match status" value="1"/>
</dbReference>
<evidence type="ECO:0000256" key="5">
    <source>
        <dbReference type="ARBA" id="ARBA00023136"/>
    </source>
</evidence>
<evidence type="ECO:0000256" key="4">
    <source>
        <dbReference type="ARBA" id="ARBA00022989"/>
    </source>
</evidence>
<dbReference type="PANTHER" id="PTHR33529">
    <property type="entry name" value="SLR0882 PROTEIN-RELATED"/>
    <property type="match status" value="1"/>
</dbReference>
<accession>A0A2R4MG66</accession>
<organism evidence="7 8">
    <name type="scientific">Maritalea myrionectae</name>
    <dbReference type="NCBI Taxonomy" id="454601"/>
    <lineage>
        <taxon>Bacteria</taxon>
        <taxon>Pseudomonadati</taxon>
        <taxon>Pseudomonadota</taxon>
        <taxon>Alphaproteobacteria</taxon>
        <taxon>Hyphomicrobiales</taxon>
        <taxon>Devosiaceae</taxon>
        <taxon>Maritalea</taxon>
    </lineage>
</organism>
<keyword evidence="3 6" id="KW-0812">Transmembrane</keyword>
<keyword evidence="2" id="KW-1003">Cell membrane</keyword>